<accession>A0A9Q1IK86</accession>
<feature type="region of interest" description="Disordered" evidence="1">
    <location>
        <begin position="1"/>
        <end position="48"/>
    </location>
</feature>
<evidence type="ECO:0000256" key="1">
    <source>
        <dbReference type="SAM" id="MobiDB-lite"/>
    </source>
</evidence>
<comment type="caution">
    <text evidence="2">The sequence shown here is derived from an EMBL/GenBank/DDBJ whole genome shotgun (WGS) entry which is preliminary data.</text>
</comment>
<evidence type="ECO:0000313" key="3">
    <source>
        <dbReference type="Proteomes" id="UP001152622"/>
    </source>
</evidence>
<sequence>MPLVPDQFGLPCPRPEYPSSPPRSPAGAKPAVIPVHLGHAGPGPRARSSTELVNVTMVKEHRGRLIGPGPCLSKPARAVLEVPFHHKHRAEPHYETQREVP</sequence>
<feature type="compositionally biased region" description="Pro residues" evidence="1">
    <location>
        <begin position="12"/>
        <end position="24"/>
    </location>
</feature>
<proteinExistence type="predicted"/>
<name>A0A9Q1IK86_SYNKA</name>
<dbReference type="EMBL" id="JAINUF010000014">
    <property type="protein sequence ID" value="KAJ8342872.1"/>
    <property type="molecule type" value="Genomic_DNA"/>
</dbReference>
<dbReference type="Proteomes" id="UP001152622">
    <property type="component" value="Chromosome 14"/>
</dbReference>
<evidence type="ECO:0000313" key="2">
    <source>
        <dbReference type="EMBL" id="KAJ8342872.1"/>
    </source>
</evidence>
<dbReference type="AlphaFoldDB" id="A0A9Q1IK86"/>
<reference evidence="2" key="1">
    <citation type="journal article" date="2023" name="Science">
        <title>Genome structures resolve the early diversification of teleost fishes.</title>
        <authorList>
            <person name="Parey E."/>
            <person name="Louis A."/>
            <person name="Montfort J."/>
            <person name="Bouchez O."/>
            <person name="Roques C."/>
            <person name="Iampietro C."/>
            <person name="Lluch J."/>
            <person name="Castinel A."/>
            <person name="Donnadieu C."/>
            <person name="Desvignes T."/>
            <person name="Floi Bucao C."/>
            <person name="Jouanno E."/>
            <person name="Wen M."/>
            <person name="Mejri S."/>
            <person name="Dirks R."/>
            <person name="Jansen H."/>
            <person name="Henkel C."/>
            <person name="Chen W.J."/>
            <person name="Zahm M."/>
            <person name="Cabau C."/>
            <person name="Klopp C."/>
            <person name="Thompson A.W."/>
            <person name="Robinson-Rechavi M."/>
            <person name="Braasch I."/>
            <person name="Lecointre G."/>
            <person name="Bobe J."/>
            <person name="Postlethwait J.H."/>
            <person name="Berthelot C."/>
            <person name="Roest Crollius H."/>
            <person name="Guiguen Y."/>
        </authorList>
    </citation>
    <scope>NUCLEOTIDE SEQUENCE</scope>
    <source>
        <strain evidence="2">WJC10195</strain>
    </source>
</reference>
<organism evidence="2 3">
    <name type="scientific">Synaphobranchus kaupii</name>
    <name type="common">Kaup's arrowtooth eel</name>
    <dbReference type="NCBI Taxonomy" id="118154"/>
    <lineage>
        <taxon>Eukaryota</taxon>
        <taxon>Metazoa</taxon>
        <taxon>Chordata</taxon>
        <taxon>Craniata</taxon>
        <taxon>Vertebrata</taxon>
        <taxon>Euteleostomi</taxon>
        <taxon>Actinopterygii</taxon>
        <taxon>Neopterygii</taxon>
        <taxon>Teleostei</taxon>
        <taxon>Anguilliformes</taxon>
        <taxon>Synaphobranchidae</taxon>
        <taxon>Synaphobranchus</taxon>
    </lineage>
</organism>
<keyword evidence="3" id="KW-1185">Reference proteome</keyword>
<protein>
    <submittedName>
        <fullName evidence="2">Uncharacterized protein</fullName>
    </submittedName>
</protein>
<gene>
    <name evidence="2" type="ORF">SKAU_G00328000</name>
</gene>